<proteinExistence type="predicted"/>
<protein>
    <submittedName>
        <fullName evidence="1">YjbF family lipoprotein</fullName>
    </submittedName>
</protein>
<name>A0ABT3NX33_9PROT</name>
<dbReference type="Proteomes" id="UP001526430">
    <property type="component" value="Unassembled WGS sequence"/>
</dbReference>
<keyword evidence="2" id="KW-1185">Reference proteome</keyword>
<dbReference type="PROSITE" id="PS51257">
    <property type="entry name" value="PROKAR_LIPOPROTEIN"/>
    <property type="match status" value="1"/>
</dbReference>
<evidence type="ECO:0000313" key="1">
    <source>
        <dbReference type="EMBL" id="MCW8086690.1"/>
    </source>
</evidence>
<dbReference type="Gene3D" id="2.40.360.10">
    <property type="entry name" value="YmcC-like"/>
    <property type="match status" value="1"/>
</dbReference>
<dbReference type="SUPFAM" id="SSF159270">
    <property type="entry name" value="YmcC-like"/>
    <property type="match status" value="1"/>
</dbReference>
<dbReference type="Pfam" id="PF11102">
    <property type="entry name" value="YjbF"/>
    <property type="match status" value="1"/>
</dbReference>
<gene>
    <name evidence="1" type="ORF">OF850_13725</name>
</gene>
<comment type="caution">
    <text evidence="1">The sequence shown here is derived from an EMBL/GenBank/DDBJ whole genome shotgun (WGS) entry which is preliminary data.</text>
</comment>
<sequence>MRRLACLVPLLLAGCGATLDGTARAVRSGLGLGDGEPDRLAIAQAESGDEDEGATTLRLALGRRQATATLIQQLGERRMWRAPGGVVVQTDGPRVAATAGLPQTVMATRFDGPDPLEDPRSLLGRSVEARRVVDLGTPGRDPATMRFGIAFDCRLRGFRTEDEHGILVEETCRATGMRRVSNQFWADARTNRVGFAEQWVGPGLAPLALDFEPE</sequence>
<reference evidence="1 2" key="1">
    <citation type="submission" date="2022-10" db="EMBL/GenBank/DDBJ databases">
        <title>Roseococcus glaciei nov., sp. nov., isolated from glacier.</title>
        <authorList>
            <person name="Liu Q."/>
            <person name="Xin Y.-H."/>
        </authorList>
    </citation>
    <scope>NUCLEOTIDE SEQUENCE [LARGE SCALE GENOMIC DNA]</scope>
    <source>
        <strain evidence="1 2">MDT2-1-1</strain>
    </source>
</reference>
<dbReference type="InterPro" id="IPR023373">
    <property type="entry name" value="YmcC_sf"/>
</dbReference>
<evidence type="ECO:0000313" key="2">
    <source>
        <dbReference type="Proteomes" id="UP001526430"/>
    </source>
</evidence>
<accession>A0ABT3NX33</accession>
<organism evidence="1 2">
    <name type="scientific">Sabulicella glaciei</name>
    <dbReference type="NCBI Taxonomy" id="2984948"/>
    <lineage>
        <taxon>Bacteria</taxon>
        <taxon>Pseudomonadati</taxon>
        <taxon>Pseudomonadota</taxon>
        <taxon>Alphaproteobacteria</taxon>
        <taxon>Acetobacterales</taxon>
        <taxon>Acetobacteraceae</taxon>
        <taxon>Sabulicella</taxon>
    </lineage>
</organism>
<dbReference type="EMBL" id="JAPFQI010000010">
    <property type="protein sequence ID" value="MCW8086690.1"/>
    <property type="molecule type" value="Genomic_DNA"/>
</dbReference>
<dbReference type="RefSeq" id="WP_301590776.1">
    <property type="nucleotide sequence ID" value="NZ_JAPFQI010000010.1"/>
</dbReference>
<dbReference type="InterPro" id="IPR021308">
    <property type="entry name" value="GfcB"/>
</dbReference>
<keyword evidence="1" id="KW-0449">Lipoprotein</keyword>